<evidence type="ECO:0000256" key="10">
    <source>
        <dbReference type="SAM" id="Phobius"/>
    </source>
</evidence>
<keyword evidence="6" id="KW-0547">Nucleotide-binding</keyword>
<dbReference type="Pfam" id="PF00005">
    <property type="entry name" value="ABC_tran"/>
    <property type="match status" value="2"/>
</dbReference>
<dbReference type="GO" id="GO:0140359">
    <property type="term" value="F:ABC-type transporter activity"/>
    <property type="evidence" value="ECO:0007669"/>
    <property type="project" value="InterPro"/>
</dbReference>
<accession>A0AA39WN64</accession>
<evidence type="ECO:0000313" key="13">
    <source>
        <dbReference type="Proteomes" id="UP001174934"/>
    </source>
</evidence>
<feature type="transmembrane region" description="Helical" evidence="10">
    <location>
        <begin position="1185"/>
        <end position="1206"/>
    </location>
</feature>
<keyword evidence="13" id="KW-1185">Reference proteome</keyword>
<dbReference type="InterPro" id="IPR003439">
    <property type="entry name" value="ABC_transporter-like_ATP-bd"/>
</dbReference>
<dbReference type="Pfam" id="PF12698">
    <property type="entry name" value="ABC2_membrane_3"/>
    <property type="match status" value="1"/>
</dbReference>
<dbReference type="Proteomes" id="UP001174934">
    <property type="component" value="Unassembled WGS sequence"/>
</dbReference>
<feature type="domain" description="ABC transporter" evidence="11">
    <location>
        <begin position="455"/>
        <end position="688"/>
    </location>
</feature>
<dbReference type="GO" id="GO:0016020">
    <property type="term" value="C:membrane"/>
    <property type="evidence" value="ECO:0007669"/>
    <property type="project" value="UniProtKB-SubCell"/>
</dbReference>
<organism evidence="12 13">
    <name type="scientific">Bombardia bombarda</name>
    <dbReference type="NCBI Taxonomy" id="252184"/>
    <lineage>
        <taxon>Eukaryota</taxon>
        <taxon>Fungi</taxon>
        <taxon>Dikarya</taxon>
        <taxon>Ascomycota</taxon>
        <taxon>Pezizomycotina</taxon>
        <taxon>Sordariomycetes</taxon>
        <taxon>Sordariomycetidae</taxon>
        <taxon>Sordariales</taxon>
        <taxon>Lasiosphaeriaceae</taxon>
        <taxon>Bombardia</taxon>
    </lineage>
</organism>
<evidence type="ECO:0000256" key="9">
    <source>
        <dbReference type="ARBA" id="ARBA00023136"/>
    </source>
</evidence>
<feature type="transmembrane region" description="Helical" evidence="10">
    <location>
        <begin position="295"/>
        <end position="320"/>
    </location>
</feature>
<proteinExistence type="inferred from homology"/>
<feature type="transmembrane region" description="Helical" evidence="10">
    <location>
        <begin position="1040"/>
        <end position="1062"/>
    </location>
</feature>
<keyword evidence="9 10" id="KW-0472">Membrane</keyword>
<feature type="transmembrane region" description="Helical" evidence="10">
    <location>
        <begin position="1141"/>
        <end position="1165"/>
    </location>
</feature>
<keyword evidence="3" id="KW-0813">Transport</keyword>
<comment type="caution">
    <text evidence="12">The sequence shown here is derived from an EMBL/GenBank/DDBJ whole genome shotgun (WGS) entry which is preliminary data.</text>
</comment>
<feature type="domain" description="ABC transporter" evidence="11">
    <location>
        <begin position="1259"/>
        <end position="1484"/>
    </location>
</feature>
<dbReference type="InterPro" id="IPR013525">
    <property type="entry name" value="ABC2_TM"/>
</dbReference>
<dbReference type="SUPFAM" id="SSF52540">
    <property type="entry name" value="P-loop containing nucleoside triphosphate hydrolases"/>
    <property type="match status" value="2"/>
</dbReference>
<evidence type="ECO:0000313" key="12">
    <source>
        <dbReference type="EMBL" id="KAK0618479.1"/>
    </source>
</evidence>
<comment type="similarity">
    <text evidence="2">Belongs to the ABC transporter superfamily. ABCA family.</text>
</comment>
<gene>
    <name evidence="12" type="ORF">B0T17DRAFT_619068</name>
</gene>
<evidence type="ECO:0000256" key="4">
    <source>
        <dbReference type="ARBA" id="ARBA00022692"/>
    </source>
</evidence>
<dbReference type="FunFam" id="3.40.50.300:FF:000335">
    <property type="entry name" value="ATP binding cassette subfamily A member 5"/>
    <property type="match status" value="1"/>
</dbReference>
<sequence length="1640" mass="179647">MASVMVAPWDLAKQVKALVRKNLLLLLTRHWLSTLLQAAVAPIAILALTLNIKNFNPTVKRFGVGDPLPIRSLPDSIPSSQHLVIVKTPSLASDVDDAIDTLTKPLPSERVVQFDTQEEAQSHCFYNFRGISSCYAIITFNDSPLTDLSQNQTWNYTLRFDPIRQNSVFNIHKSDNDYQVYWAPTQLAVDNAITKSTEVPLTYMFTTLVQKDVDVVAKVAYGELVIDTFVIVFFLSTLPGIYHAVDTITSEREAGTSQLIDAMGGSPSARVLSHILSFSMIYFPTWLIFGCYTNAAIPVFWQIFSGLAFLVASLFAASFFKRRRISSIFVIVCFCCLGGGAAILLNRRVDTARVVALSLLFPAMNYIFSLSHMARFALGNLPVDMTSTHIVIPDDSRLSDQTYFVSIYLYWIFLIIQILVYPILTIIVERGFHGLSFKGRTMASTGEAGPSDVAIRTTGLSKIYQMAWHKNLLCFGKRDSGFKALDGVDLVSQKHQILCLLGVNGAGKSTTLDLLSGFQTSTAGEMVINAGPSQLGVCPQKNVLFNRLTVLEHVKFWSEMKGKGENLQALHNLIAACDLTMKTHKQARTLSGGQKRKLQLACMFVGGTTICLMDEVTSGLDPISRRTIWDIILAERSKRSMVFTTHFLDEGEVLADHIVILSKGQIRCQGSGTELKNSLGGGYRVYLPRDADVPGIDAPRTIHQDRIVYRTPDSRSAALLVSQIEAAGCQEVQIAGPTIEDVFLGVNQDDALSDDEKSEKAVSYPDDKTTAVSGQLSSGKTTTFFQQVRILIMKRLHILPRYWAGAFLTLALPIACMPAINTFLSDKFTRPLCESPTPVFLNAQSGGFQGYVYPVLVENPYPYLLWQGLVPNPVGPSSVKSTVFDVLSSYPISGDISYPSYIQRYNLSTFDSEWQFIDDYDTFQNIPRNAPPKVVQGGIYMGDGTPAHPPTIAYNGESGMQVAMADLGLYTAVRSKVKIAASTEGVYFYMSLGDGSWQYILYAAFILAVYPAFFALYPAFEKVNKVRALQCSNGVRPLPLWAAYFLFDLLFVLAISIAYTVTITQQFREWWEPAYMFPICFLHGIAGILFSYIISNVSGSQLSAFLWTLGYNALGFFALALATTLPNLLSDPLNVERNTSVAAYVLNLFFPIGNVFRGMAIGFNLYQVACQSDGSMLAPGSFKGYGFPITYLVLQIVVLATALVLNDADLSFSLLRRAADRNATSTSAAYDQDNLPISDSASGVGEEAARVELAQQDLLRLVHVSKSFNGNPAVSDVSLGLGEGEILALLGPNGAGKTTIVNMIRGEMRPSAGHILLGDIDVSRHPRLAQKAIGVCPQFDALDLLTARQHLEFYARIKGIEDVQANVDVAMARVGLTPHADRQGADLSGGNKRKLSLAIALMGNPAVLILDEPSSSMDAAAKRKMWKTLAEIAPGRSLLLTTHSMEEADALATRAAILSQRLLAIGTTQVLRKKYNNLYNIQLVLRTAPHSAPEEMREVEAWVRKEFVDVTFEGPSLGGQIKFMVPASSPPPSSSSSFVVRSRRGTVGEKMEVEDTISAVSVLTPVEDGGGNGENVTTKNGSVGYLIGLLEQNRETLGLQDYSIGAPTLEKVFLSVVKDNHVEEEDGEGRGGWRRFLGRG</sequence>
<dbReference type="GO" id="GO:0016887">
    <property type="term" value="F:ATP hydrolysis activity"/>
    <property type="evidence" value="ECO:0007669"/>
    <property type="project" value="InterPro"/>
</dbReference>
<evidence type="ECO:0000256" key="5">
    <source>
        <dbReference type="ARBA" id="ARBA00022737"/>
    </source>
</evidence>
<dbReference type="InterPro" id="IPR027417">
    <property type="entry name" value="P-loop_NTPase"/>
</dbReference>
<dbReference type="CDD" id="cd03263">
    <property type="entry name" value="ABC_subfamily_A"/>
    <property type="match status" value="2"/>
</dbReference>
<dbReference type="GO" id="GO:0005524">
    <property type="term" value="F:ATP binding"/>
    <property type="evidence" value="ECO:0007669"/>
    <property type="project" value="UniProtKB-KW"/>
</dbReference>
<keyword evidence="5" id="KW-0677">Repeat</keyword>
<feature type="transmembrane region" description="Helical" evidence="10">
    <location>
        <begin position="1074"/>
        <end position="1094"/>
    </location>
</feature>
<name>A0AA39WN64_9PEZI</name>
<feature type="transmembrane region" description="Helical" evidence="10">
    <location>
        <begin position="31"/>
        <end position="52"/>
    </location>
</feature>
<feature type="transmembrane region" description="Helical" evidence="10">
    <location>
        <begin position="407"/>
        <end position="428"/>
    </location>
</feature>
<feature type="transmembrane region" description="Helical" evidence="10">
    <location>
        <begin position="999"/>
        <end position="1020"/>
    </location>
</feature>
<comment type="subcellular location">
    <subcellularLocation>
        <location evidence="1">Membrane</location>
        <topology evidence="1">Multi-pass membrane protein</topology>
    </subcellularLocation>
</comment>
<evidence type="ECO:0000256" key="8">
    <source>
        <dbReference type="ARBA" id="ARBA00022989"/>
    </source>
</evidence>
<feature type="transmembrane region" description="Helical" evidence="10">
    <location>
        <begin position="802"/>
        <end position="824"/>
    </location>
</feature>
<evidence type="ECO:0000256" key="3">
    <source>
        <dbReference type="ARBA" id="ARBA00022448"/>
    </source>
</evidence>
<protein>
    <recommendedName>
        <fullName evidence="11">ABC transporter domain-containing protein</fullName>
    </recommendedName>
</protein>
<reference evidence="12" key="1">
    <citation type="submission" date="2023-06" db="EMBL/GenBank/DDBJ databases">
        <title>Genome-scale phylogeny and comparative genomics of the fungal order Sordariales.</title>
        <authorList>
            <consortium name="Lawrence Berkeley National Laboratory"/>
            <person name="Hensen N."/>
            <person name="Bonometti L."/>
            <person name="Westerberg I."/>
            <person name="Brannstrom I.O."/>
            <person name="Guillou S."/>
            <person name="Cros-Aarteil S."/>
            <person name="Calhoun S."/>
            <person name="Haridas S."/>
            <person name="Kuo A."/>
            <person name="Mondo S."/>
            <person name="Pangilinan J."/>
            <person name="Riley R."/>
            <person name="LaButti K."/>
            <person name="Andreopoulos B."/>
            <person name="Lipzen A."/>
            <person name="Chen C."/>
            <person name="Yanf M."/>
            <person name="Daum C."/>
            <person name="Ng V."/>
            <person name="Clum A."/>
            <person name="Steindorff A."/>
            <person name="Ohm R."/>
            <person name="Martin F."/>
            <person name="Silar P."/>
            <person name="Natvig D."/>
            <person name="Lalanne C."/>
            <person name="Gautier V."/>
            <person name="Ament-velasquez S.L."/>
            <person name="Kruys A."/>
            <person name="Hutchinson M.I."/>
            <person name="Powell A.J."/>
            <person name="Barry K."/>
            <person name="Miller A.N."/>
            <person name="Grigoriev I.V."/>
            <person name="Debuchy R."/>
            <person name="Gladieux P."/>
            <person name="Thoren M.H."/>
            <person name="Johannesson H."/>
        </authorList>
    </citation>
    <scope>NUCLEOTIDE SEQUENCE</scope>
    <source>
        <strain evidence="12">SMH3391-2</strain>
    </source>
</reference>
<feature type="transmembrane region" description="Helical" evidence="10">
    <location>
        <begin position="327"/>
        <end position="345"/>
    </location>
</feature>
<keyword evidence="7" id="KW-0067">ATP-binding</keyword>
<dbReference type="PROSITE" id="PS00211">
    <property type="entry name" value="ABC_TRANSPORTER_1"/>
    <property type="match status" value="2"/>
</dbReference>
<dbReference type="PANTHER" id="PTHR19229">
    <property type="entry name" value="ATP-BINDING CASSETTE TRANSPORTER SUBFAMILY A ABCA"/>
    <property type="match status" value="1"/>
</dbReference>
<dbReference type="GO" id="GO:0005319">
    <property type="term" value="F:lipid transporter activity"/>
    <property type="evidence" value="ECO:0007669"/>
    <property type="project" value="TreeGrafter"/>
</dbReference>
<dbReference type="SMART" id="SM00382">
    <property type="entry name" value="AAA"/>
    <property type="match status" value="2"/>
</dbReference>
<evidence type="ECO:0000256" key="1">
    <source>
        <dbReference type="ARBA" id="ARBA00004141"/>
    </source>
</evidence>
<dbReference type="PROSITE" id="PS50893">
    <property type="entry name" value="ABC_TRANSPORTER_2"/>
    <property type="match status" value="2"/>
</dbReference>
<keyword evidence="8 10" id="KW-1133">Transmembrane helix</keyword>
<evidence type="ECO:0000256" key="6">
    <source>
        <dbReference type="ARBA" id="ARBA00022741"/>
    </source>
</evidence>
<dbReference type="EMBL" id="JAULSR010000005">
    <property type="protein sequence ID" value="KAK0618479.1"/>
    <property type="molecule type" value="Genomic_DNA"/>
</dbReference>
<evidence type="ECO:0000256" key="7">
    <source>
        <dbReference type="ARBA" id="ARBA00022840"/>
    </source>
</evidence>
<evidence type="ECO:0000259" key="11">
    <source>
        <dbReference type="PROSITE" id="PS50893"/>
    </source>
</evidence>
<feature type="transmembrane region" description="Helical" evidence="10">
    <location>
        <begin position="1106"/>
        <end position="1129"/>
    </location>
</feature>
<dbReference type="InterPro" id="IPR017871">
    <property type="entry name" value="ABC_transporter-like_CS"/>
</dbReference>
<keyword evidence="4 10" id="KW-0812">Transmembrane</keyword>
<feature type="transmembrane region" description="Helical" evidence="10">
    <location>
        <begin position="271"/>
        <end position="289"/>
    </location>
</feature>
<dbReference type="Gene3D" id="3.40.50.300">
    <property type="entry name" value="P-loop containing nucleotide triphosphate hydrolases"/>
    <property type="match status" value="2"/>
</dbReference>
<dbReference type="InterPro" id="IPR003593">
    <property type="entry name" value="AAA+_ATPase"/>
</dbReference>
<evidence type="ECO:0000256" key="2">
    <source>
        <dbReference type="ARBA" id="ARBA00008869"/>
    </source>
</evidence>
<dbReference type="PANTHER" id="PTHR19229:SF36">
    <property type="entry name" value="ATP-BINDING CASSETTE SUB-FAMILY A MEMBER 2"/>
    <property type="match status" value="1"/>
</dbReference>
<dbReference type="InterPro" id="IPR026082">
    <property type="entry name" value="ABCA"/>
</dbReference>
<feature type="transmembrane region" description="Helical" evidence="10">
    <location>
        <begin position="351"/>
        <end position="368"/>
    </location>
</feature>